<feature type="transmembrane region" description="Helical" evidence="1">
    <location>
        <begin position="22"/>
        <end position="41"/>
    </location>
</feature>
<proteinExistence type="predicted"/>
<protein>
    <submittedName>
        <fullName evidence="2">Uncharacterized protein</fullName>
    </submittedName>
</protein>
<feature type="transmembrane region" description="Helical" evidence="1">
    <location>
        <begin position="166"/>
        <end position="186"/>
    </location>
</feature>
<gene>
    <name evidence="2" type="ORF">GRF63_07620</name>
</gene>
<keyword evidence="1" id="KW-0472">Membrane</keyword>
<evidence type="ECO:0000313" key="2">
    <source>
        <dbReference type="EMBL" id="MWV27772.1"/>
    </source>
</evidence>
<dbReference type="RefSeq" id="WP_160485450.1">
    <property type="nucleotide sequence ID" value="NZ_WUBR01000002.1"/>
</dbReference>
<reference evidence="2 3" key="2">
    <citation type="submission" date="2020-02" db="EMBL/GenBank/DDBJ databases">
        <title>Erythrobacter dongmakensis sp. nov., isolated from a tidal mudflat.</title>
        <authorList>
            <person name="Kim I.S."/>
        </authorList>
    </citation>
    <scope>NUCLEOTIDE SEQUENCE [LARGE SCALE GENOMIC DNA]</scope>
    <source>
        <strain evidence="2 3">GH3-10</strain>
    </source>
</reference>
<feature type="transmembrane region" description="Helical" evidence="1">
    <location>
        <begin position="48"/>
        <end position="71"/>
    </location>
</feature>
<evidence type="ECO:0000313" key="3">
    <source>
        <dbReference type="Proteomes" id="UP000461409"/>
    </source>
</evidence>
<feature type="transmembrane region" description="Helical" evidence="1">
    <location>
        <begin position="195"/>
        <end position="216"/>
    </location>
</feature>
<keyword evidence="3" id="KW-1185">Reference proteome</keyword>
<evidence type="ECO:0000256" key="1">
    <source>
        <dbReference type="SAM" id="Phobius"/>
    </source>
</evidence>
<organism evidence="2 3">
    <name type="scientific">Aurantiacibacter rhizosphaerae</name>
    <dbReference type="NCBI Taxonomy" id="2691582"/>
    <lineage>
        <taxon>Bacteria</taxon>
        <taxon>Pseudomonadati</taxon>
        <taxon>Pseudomonadota</taxon>
        <taxon>Alphaproteobacteria</taxon>
        <taxon>Sphingomonadales</taxon>
        <taxon>Erythrobacteraceae</taxon>
        <taxon>Aurantiacibacter</taxon>
    </lineage>
</organism>
<keyword evidence="1" id="KW-1133">Transmembrane helix</keyword>
<sequence length="263" mass="28566">MNPESTIPVAPALSMPEPLQTIFFWVSLVAAIGMLIYAIFVARRFGSFIPVFLVIGAFCSIPLESLAGYLGHVVHPAGGSIALFSAVDRTIPWHIALGYTAGFGAVYLVIYQKALHGTLYRSTVFKTAATTAVLYFLGETIGVSTGLWVYFEPQPLWIWKMTEPPIWGILNASSEIFGACLIVFLLPHLTGIKQALVIVICPIATLMAHFGAGFPWYNAINSSASPAFMTATTFLSMGLAFVVWWISSILATTHDNSIKTAKR</sequence>
<dbReference type="Proteomes" id="UP000461409">
    <property type="component" value="Unassembled WGS sequence"/>
</dbReference>
<dbReference type="AlphaFoldDB" id="A0A844XDK9"/>
<accession>A0A844XDK9</accession>
<feature type="transmembrane region" description="Helical" evidence="1">
    <location>
        <begin position="132"/>
        <end position="151"/>
    </location>
</feature>
<comment type="caution">
    <text evidence="2">The sequence shown here is derived from an EMBL/GenBank/DDBJ whole genome shotgun (WGS) entry which is preliminary data.</text>
</comment>
<reference evidence="2 3" key="1">
    <citation type="submission" date="2019-12" db="EMBL/GenBank/DDBJ databases">
        <authorList>
            <person name="Lee S.D."/>
        </authorList>
    </citation>
    <scope>NUCLEOTIDE SEQUENCE [LARGE SCALE GENOMIC DNA]</scope>
    <source>
        <strain evidence="2 3">GH3-10</strain>
    </source>
</reference>
<keyword evidence="1" id="KW-0812">Transmembrane</keyword>
<name>A0A844XDK9_9SPHN</name>
<feature type="transmembrane region" description="Helical" evidence="1">
    <location>
        <begin position="228"/>
        <end position="253"/>
    </location>
</feature>
<dbReference type="EMBL" id="WUBR01000002">
    <property type="protein sequence ID" value="MWV27772.1"/>
    <property type="molecule type" value="Genomic_DNA"/>
</dbReference>
<feature type="transmembrane region" description="Helical" evidence="1">
    <location>
        <begin position="91"/>
        <end position="111"/>
    </location>
</feature>